<keyword evidence="1" id="KW-1133">Transmembrane helix</keyword>
<gene>
    <name evidence="2" type="ORF">J0M35_08440</name>
</gene>
<feature type="transmembrane region" description="Helical" evidence="1">
    <location>
        <begin position="183"/>
        <end position="204"/>
    </location>
</feature>
<keyword evidence="1" id="KW-0812">Transmembrane</keyword>
<feature type="transmembrane region" description="Helical" evidence="1">
    <location>
        <begin position="210"/>
        <end position="228"/>
    </location>
</feature>
<accession>A0A8J7P7A8</accession>
<keyword evidence="1" id="KW-0472">Membrane</keyword>
<protein>
    <submittedName>
        <fullName evidence="2">Uncharacterized protein</fullName>
    </submittedName>
</protein>
<dbReference type="AlphaFoldDB" id="A0A8J7P7A8"/>
<feature type="transmembrane region" description="Helical" evidence="1">
    <location>
        <begin position="34"/>
        <end position="53"/>
    </location>
</feature>
<evidence type="ECO:0000256" key="1">
    <source>
        <dbReference type="SAM" id="Phobius"/>
    </source>
</evidence>
<feature type="transmembrane region" description="Helical" evidence="1">
    <location>
        <begin position="311"/>
        <end position="330"/>
    </location>
</feature>
<evidence type="ECO:0000313" key="2">
    <source>
        <dbReference type="EMBL" id="MBN8660374.1"/>
    </source>
</evidence>
<dbReference type="Proteomes" id="UP000664277">
    <property type="component" value="Unassembled WGS sequence"/>
</dbReference>
<organism evidence="2 3">
    <name type="scientific">Candidatus Obscuribacter phosphatis</name>
    <dbReference type="NCBI Taxonomy" id="1906157"/>
    <lineage>
        <taxon>Bacteria</taxon>
        <taxon>Bacillati</taxon>
        <taxon>Candidatus Melainabacteria</taxon>
        <taxon>Candidatus Obscuribacterales</taxon>
        <taxon>Candidatus Obscuribacteraceae</taxon>
        <taxon>Candidatus Obscuribacter</taxon>
    </lineage>
</organism>
<dbReference type="EMBL" id="JAFLCK010000009">
    <property type="protein sequence ID" value="MBN8660374.1"/>
    <property type="molecule type" value="Genomic_DNA"/>
</dbReference>
<name>A0A8J7P7A8_9BACT</name>
<evidence type="ECO:0000313" key="3">
    <source>
        <dbReference type="Proteomes" id="UP000664277"/>
    </source>
</evidence>
<feature type="transmembrane region" description="Helical" evidence="1">
    <location>
        <begin position="65"/>
        <end position="85"/>
    </location>
</feature>
<sequence length="1047" mass="115885">MPNTICKNHESFKHYLSAHRAAFGHARDGRNLEILLGFSPLIVCLIIYQLGHFLFPKADAGFPNILLNLSALAGMLVLLVSDIVLEPIRAAHRRAANLDLEAYDTATLGMPWHEAVAGARPNPESLSRQANEYENDMAGAHPPELSLDDSWYPGEIEDLELDIARFLCLRQNVSFEYFFRKKYIQLFLVPMLTLISILVMIQIFLFGAGITAVCCTLVTASPVFRLLIKGLLTQNKNCRILEELKSDIEKSLQNKAELNTENARRFQDRLFLTRDSLPLMSIAGFKVTKLKYLPLLKQETIEQIKRTTQTLLIVLTCMTLTACSVDSFLGSVKNLPQKQTVAAEVALPVKQPDLKNLLSVSSKIKIVASGSFKPGSYWSNGKQLSFSPDTNFEVDVEMPVESADSISTKSATGFLRTSKEFSVNALPVPKEIQLKEGKASGEVEFGKWLGAFFVNLLQLASNDGGLRDTIANMQIKSARLELKPGAKLCFGEKSVIVGQDSTITLSDVAIDKDLNYKGDLVFDLNFEKGCDWLGKKVDVRFNGGYAKLYLIAEGRGKGLKLGLNTNHPLIIDNRHMDIKLEDCRFNFGHNKQSISLSRTAEIDIKELTWERKELKEPTLLLNSVMNLTDTACDINTGNHQSKLTLPGILHTILNIDTTGSESITHFETEGSAVAKAIAVTINKAHSNLLLLLEDGLIGPVTFDKFGTLDFSLKEGKAHLKSFEWQSGENSFALNAEGNSTLSVPSEMLLQKKNKSTKTSMSLPIDIAVGTASFKLGDTVTQLEDLKGRLRIDVEGEIEMESDLDFNIKHSTLFKNDEADVRVRGLDLKIGDKSSNLNLKNCQVLVTNKALAAAIQTETPSQFDLKLNKVLVENKHWRYRNAVGKEVKVENLKLLDMKARGPGILDFKASADAVLLGSVEKCGLFIGKDKWQTKPWKLAGHLQGSGTVKYQFSKEAGKLSQLDYQLALQLPLPGDMELDWSEVGAGLLKSTEKHVILSHLRQITVPVSHKGTIDLFADQKWKNLKIVKLEVKPSETGAKVVFSASSKL</sequence>
<comment type="caution">
    <text evidence="2">The sequence shown here is derived from an EMBL/GenBank/DDBJ whole genome shotgun (WGS) entry which is preliminary data.</text>
</comment>
<dbReference type="Pfam" id="PF18159">
    <property type="entry name" value="S_4TM"/>
    <property type="match status" value="1"/>
</dbReference>
<reference evidence="2" key="1">
    <citation type="submission" date="2021-02" db="EMBL/GenBank/DDBJ databases">
        <title>Genome-Resolved Metagenomics of a Microbial Community Performing Photosynthetic Biological Nutrient Removal.</title>
        <authorList>
            <person name="Mcdaniel E.A."/>
        </authorList>
    </citation>
    <scope>NUCLEOTIDE SEQUENCE</scope>
    <source>
        <strain evidence="2">UWPOB_OBS1</strain>
    </source>
</reference>
<dbReference type="InterPro" id="IPR049920">
    <property type="entry name" value="IK1_05631-like"/>
</dbReference>
<proteinExistence type="predicted"/>